<dbReference type="PROSITE" id="PS51257">
    <property type="entry name" value="PROKAR_LIPOPROTEIN"/>
    <property type="match status" value="1"/>
</dbReference>
<feature type="repeat" description="ANK" evidence="3">
    <location>
        <begin position="61"/>
        <end position="89"/>
    </location>
</feature>
<dbReference type="PANTHER" id="PTHR24201">
    <property type="entry name" value="ANK_REP_REGION DOMAIN-CONTAINING PROTEIN"/>
    <property type="match status" value="1"/>
</dbReference>
<reference evidence="5" key="1">
    <citation type="submission" date="2020-02" db="EMBL/GenBank/DDBJ databases">
        <authorList>
            <person name="Gao J."/>
            <person name="Sun J."/>
        </authorList>
    </citation>
    <scope>NUCLEOTIDE SEQUENCE</scope>
    <source>
        <strain evidence="5">602-2</strain>
    </source>
</reference>
<accession>A0A6G4R3L1</accession>
<sequence>MTRWKLAGAVVAAILTTGCAPSAEEATKAAIQARDVAALREALAAKPDLEPPCGPYDICKPLALAASHADLEMVRMLIEAGADPNGLNAYGDTAFMVVGDLHSIKGGPAADPATIRAYLLAHGTDPNYFNQSAASAFMGSAALGDIAALELCLKHGGKIDLQAPDGGFTPLMGAAQFGQAQSVRWLLAHGADPSLKDDSGRTARKVAQDAGHHAVAALLP</sequence>
<evidence type="ECO:0000256" key="2">
    <source>
        <dbReference type="ARBA" id="ARBA00023043"/>
    </source>
</evidence>
<evidence type="ECO:0000256" key="4">
    <source>
        <dbReference type="SAM" id="SignalP"/>
    </source>
</evidence>
<protein>
    <submittedName>
        <fullName evidence="5">Uncharacterized protein</fullName>
    </submittedName>
</protein>
<feature type="chain" id="PRO_5026005295" evidence="4">
    <location>
        <begin position="23"/>
        <end position="220"/>
    </location>
</feature>
<keyword evidence="1" id="KW-0677">Repeat</keyword>
<gene>
    <name evidence="5" type="ORF">G5B46_19215</name>
</gene>
<feature type="repeat" description="ANK" evidence="3">
    <location>
        <begin position="166"/>
        <end position="198"/>
    </location>
</feature>
<dbReference type="Gene3D" id="1.25.40.20">
    <property type="entry name" value="Ankyrin repeat-containing domain"/>
    <property type="match status" value="2"/>
</dbReference>
<dbReference type="EMBL" id="JAAKGT010000011">
    <property type="protein sequence ID" value="NGM51748.1"/>
    <property type="molecule type" value="Genomic_DNA"/>
</dbReference>
<dbReference type="Pfam" id="PF13637">
    <property type="entry name" value="Ank_4"/>
    <property type="match status" value="1"/>
</dbReference>
<feature type="signal peptide" evidence="4">
    <location>
        <begin position="1"/>
        <end position="22"/>
    </location>
</feature>
<evidence type="ECO:0000313" key="5">
    <source>
        <dbReference type="EMBL" id="NGM51748.1"/>
    </source>
</evidence>
<dbReference type="AlphaFoldDB" id="A0A6G4R3L1"/>
<dbReference type="PROSITE" id="PS50297">
    <property type="entry name" value="ANK_REP_REGION"/>
    <property type="match status" value="2"/>
</dbReference>
<dbReference type="InterPro" id="IPR050776">
    <property type="entry name" value="Ank_Repeat/CDKN_Inhibitor"/>
</dbReference>
<organism evidence="5">
    <name type="scientific">Caulobacter sp. 602-2</name>
    <dbReference type="NCBI Taxonomy" id="2710887"/>
    <lineage>
        <taxon>Bacteria</taxon>
        <taxon>Pseudomonadati</taxon>
        <taxon>Pseudomonadota</taxon>
        <taxon>Alphaproteobacteria</taxon>
        <taxon>Caulobacterales</taxon>
        <taxon>Caulobacteraceae</taxon>
        <taxon>Caulobacter</taxon>
    </lineage>
</organism>
<dbReference type="Pfam" id="PF12796">
    <property type="entry name" value="Ank_2"/>
    <property type="match status" value="1"/>
</dbReference>
<keyword evidence="4" id="KW-0732">Signal</keyword>
<dbReference type="InterPro" id="IPR002110">
    <property type="entry name" value="Ankyrin_rpt"/>
</dbReference>
<comment type="caution">
    <text evidence="5">The sequence shown here is derived from an EMBL/GenBank/DDBJ whole genome shotgun (WGS) entry which is preliminary data.</text>
</comment>
<evidence type="ECO:0000256" key="1">
    <source>
        <dbReference type="ARBA" id="ARBA00022737"/>
    </source>
</evidence>
<dbReference type="SMART" id="SM00248">
    <property type="entry name" value="ANK"/>
    <property type="match status" value="3"/>
</dbReference>
<dbReference type="PROSITE" id="PS50088">
    <property type="entry name" value="ANK_REPEAT"/>
    <property type="match status" value="2"/>
</dbReference>
<dbReference type="RefSeq" id="WP_165261517.1">
    <property type="nucleotide sequence ID" value="NZ_JAAKGT010000011.1"/>
</dbReference>
<dbReference type="PANTHER" id="PTHR24201:SF15">
    <property type="entry name" value="ANKYRIN REPEAT DOMAIN-CONTAINING PROTEIN 66"/>
    <property type="match status" value="1"/>
</dbReference>
<keyword evidence="2 3" id="KW-0040">ANK repeat</keyword>
<dbReference type="InterPro" id="IPR036770">
    <property type="entry name" value="Ankyrin_rpt-contain_sf"/>
</dbReference>
<proteinExistence type="predicted"/>
<name>A0A6G4R3L1_9CAUL</name>
<dbReference type="SUPFAM" id="SSF48403">
    <property type="entry name" value="Ankyrin repeat"/>
    <property type="match status" value="1"/>
</dbReference>
<evidence type="ECO:0000256" key="3">
    <source>
        <dbReference type="PROSITE-ProRule" id="PRU00023"/>
    </source>
</evidence>